<feature type="transmembrane region" description="Helical" evidence="5">
    <location>
        <begin position="106"/>
        <end position="129"/>
    </location>
</feature>
<dbReference type="RefSeq" id="WP_002713174.1">
    <property type="nucleotide sequence ID" value="NZ_KB375281.1"/>
</dbReference>
<comment type="subcellular location">
    <subcellularLocation>
        <location evidence="1">Membrane</location>
        <topology evidence="1">Multi-pass membrane protein</topology>
    </subcellularLocation>
</comment>
<keyword evidence="3 5" id="KW-1133">Transmembrane helix</keyword>
<dbReference type="Pfam" id="PF07690">
    <property type="entry name" value="MFS_1"/>
    <property type="match status" value="1"/>
</dbReference>
<evidence type="ECO:0000256" key="2">
    <source>
        <dbReference type="ARBA" id="ARBA00022692"/>
    </source>
</evidence>
<feature type="transmembrane region" description="Helical" evidence="5">
    <location>
        <begin position="141"/>
        <end position="161"/>
    </location>
</feature>
<dbReference type="Proteomes" id="UP000001095">
    <property type="component" value="Unassembled WGS sequence"/>
</dbReference>
<feature type="transmembrane region" description="Helical" evidence="5">
    <location>
        <begin position="210"/>
        <end position="233"/>
    </location>
</feature>
<keyword evidence="2 5" id="KW-0812">Transmembrane</keyword>
<protein>
    <recommendedName>
        <fullName evidence="6">Major facilitator superfamily (MFS) profile domain-containing protein</fullName>
    </recommendedName>
</protein>
<dbReference type="InterPro" id="IPR036259">
    <property type="entry name" value="MFS_trans_sf"/>
</dbReference>
<feature type="domain" description="Major facilitator superfamily (MFS) profile" evidence="6">
    <location>
        <begin position="212"/>
        <end position="417"/>
    </location>
</feature>
<evidence type="ECO:0000256" key="1">
    <source>
        <dbReference type="ARBA" id="ARBA00004141"/>
    </source>
</evidence>
<dbReference type="InterPro" id="IPR011701">
    <property type="entry name" value="MFS"/>
</dbReference>
<feature type="transmembrane region" description="Helical" evidence="5">
    <location>
        <begin position="377"/>
        <end position="396"/>
    </location>
</feature>
<feature type="transmembrane region" description="Helical" evidence="5">
    <location>
        <begin position="311"/>
        <end position="337"/>
    </location>
</feature>
<dbReference type="OrthoDB" id="9812574at2"/>
<feature type="transmembrane region" description="Helical" evidence="5">
    <location>
        <begin position="288"/>
        <end position="305"/>
    </location>
</feature>
<feature type="transmembrane region" description="Helical" evidence="5">
    <location>
        <begin position="253"/>
        <end position="276"/>
    </location>
</feature>
<dbReference type="EMBL" id="AGWY01000010">
    <property type="protein sequence ID" value="EKS35473.1"/>
    <property type="molecule type" value="Genomic_DNA"/>
</dbReference>
<gene>
    <name evidence="7" type="ORF">HMPREF9696_02308</name>
</gene>
<evidence type="ECO:0000256" key="3">
    <source>
        <dbReference type="ARBA" id="ARBA00022989"/>
    </source>
</evidence>
<keyword evidence="4 5" id="KW-0472">Membrane</keyword>
<evidence type="ECO:0000256" key="4">
    <source>
        <dbReference type="ARBA" id="ARBA00023136"/>
    </source>
</evidence>
<dbReference type="PROSITE" id="PS00216">
    <property type="entry name" value="SUGAR_TRANSPORT_1"/>
    <property type="match status" value="1"/>
</dbReference>
<sequence length="417" mass="42462">MSTIAATQAQRPLDALNFFLADVRDGLGPYLAIYLLTEQKWNEASIGIVMSVAALAGIAAQTPAGALIDASKAKRALVVAAAIAVTVACLVLPLVPQFWLVAATQAFAGTAAAIFAPAIAAITLGIVGPRAFAARIGRNEAFNHAGNAVSAVLAGGLAYFYGPVVVFWLLAAMAVASVMATLSIPAASIDDALARGLDGSEEAVGQKKPSGFRVLLTCRPLLVFAAVTVLFHFSNAAMLPLVGQKLALANPALATTLMSACIVAAQLVMVPVAVIVGQKADLWGRKPIFAVALAVLAFRGAMYPLSDNPWWLVGVQLLDGIGAGIYGALFPLVVADLTRGTGHFNVSQGAIATAAGLGGALSTAVAGAIIVAAGYSAAFYCLAAVAGSALILFYIWMPETLSDSPLPAGPIMPAVQP</sequence>
<comment type="caution">
    <text evidence="7">The sequence shown here is derived from an EMBL/GenBank/DDBJ whole genome shotgun (WGS) entry which is preliminary data.</text>
</comment>
<accession>K8PAT7</accession>
<evidence type="ECO:0000313" key="7">
    <source>
        <dbReference type="EMBL" id="EKS35473.1"/>
    </source>
</evidence>
<dbReference type="AlphaFoldDB" id="K8PAT7"/>
<organism evidence="7 8">
    <name type="scientific">Afipia clevelandensis ATCC 49720</name>
    <dbReference type="NCBI Taxonomy" id="883079"/>
    <lineage>
        <taxon>Bacteria</taxon>
        <taxon>Pseudomonadati</taxon>
        <taxon>Pseudomonadota</taxon>
        <taxon>Alphaproteobacteria</taxon>
        <taxon>Hyphomicrobiales</taxon>
        <taxon>Nitrobacteraceae</taxon>
        <taxon>Afipia</taxon>
    </lineage>
</organism>
<dbReference type="PANTHER" id="PTHR23539:SF1">
    <property type="entry name" value="MAJOR FACILITATOR SUPERFAMILY (MFS) PROFILE DOMAIN-CONTAINING PROTEIN"/>
    <property type="match status" value="1"/>
</dbReference>
<dbReference type="InterPro" id="IPR005829">
    <property type="entry name" value="Sugar_transporter_CS"/>
</dbReference>
<dbReference type="PATRIC" id="fig|883079.3.peg.2346"/>
<feature type="transmembrane region" description="Helical" evidence="5">
    <location>
        <begin position="349"/>
        <end position="371"/>
    </location>
</feature>
<proteinExistence type="predicted"/>
<dbReference type="InterPro" id="IPR020846">
    <property type="entry name" value="MFS_dom"/>
</dbReference>
<name>K8PAT7_9BRAD</name>
<evidence type="ECO:0000259" key="6">
    <source>
        <dbReference type="PROSITE" id="PS50850"/>
    </source>
</evidence>
<dbReference type="GO" id="GO:0016020">
    <property type="term" value="C:membrane"/>
    <property type="evidence" value="ECO:0007669"/>
    <property type="project" value="UniProtKB-SubCell"/>
</dbReference>
<dbReference type="SUPFAM" id="SSF103473">
    <property type="entry name" value="MFS general substrate transporter"/>
    <property type="match status" value="1"/>
</dbReference>
<dbReference type="GO" id="GO:0022857">
    <property type="term" value="F:transmembrane transporter activity"/>
    <property type="evidence" value="ECO:0007669"/>
    <property type="project" value="InterPro"/>
</dbReference>
<feature type="transmembrane region" description="Helical" evidence="5">
    <location>
        <begin position="44"/>
        <end position="64"/>
    </location>
</feature>
<dbReference type="HOGENOM" id="CLU_038484_0_0_5"/>
<evidence type="ECO:0000313" key="8">
    <source>
        <dbReference type="Proteomes" id="UP000001095"/>
    </source>
</evidence>
<dbReference type="PROSITE" id="PS50850">
    <property type="entry name" value="MFS"/>
    <property type="match status" value="1"/>
</dbReference>
<dbReference type="PANTHER" id="PTHR23539">
    <property type="entry name" value="MFS TRANSPORTER"/>
    <property type="match status" value="1"/>
</dbReference>
<reference evidence="7 8" key="1">
    <citation type="submission" date="2012-04" db="EMBL/GenBank/DDBJ databases">
        <title>The Genome Sequence of Afipia clevelandensis ATCC 49720.</title>
        <authorList>
            <consortium name="The Broad Institute Genome Sequencing Platform"/>
            <person name="Earl A."/>
            <person name="Ward D."/>
            <person name="Feldgarden M."/>
            <person name="Gevers D."/>
            <person name="Huys G."/>
            <person name="Walker B."/>
            <person name="Young S.K."/>
            <person name="Zeng Q."/>
            <person name="Gargeya S."/>
            <person name="Fitzgerald M."/>
            <person name="Haas B."/>
            <person name="Abouelleil A."/>
            <person name="Alvarado L."/>
            <person name="Arachchi H.M."/>
            <person name="Berlin A."/>
            <person name="Chapman S.B."/>
            <person name="Goldberg J."/>
            <person name="Griggs A."/>
            <person name="Gujja S."/>
            <person name="Hansen M."/>
            <person name="Howarth C."/>
            <person name="Imamovic A."/>
            <person name="Larimer J."/>
            <person name="McCowen C."/>
            <person name="Montmayeur A."/>
            <person name="Murphy C."/>
            <person name="Neiman D."/>
            <person name="Pearson M."/>
            <person name="Priest M."/>
            <person name="Roberts A."/>
            <person name="Saif S."/>
            <person name="Shea T."/>
            <person name="Sisk P."/>
            <person name="Sykes S."/>
            <person name="Wortman J."/>
            <person name="Nusbaum C."/>
            <person name="Birren B."/>
        </authorList>
    </citation>
    <scope>NUCLEOTIDE SEQUENCE [LARGE SCALE GENOMIC DNA]</scope>
    <source>
        <strain evidence="7 8">ATCC 49720</strain>
    </source>
</reference>
<dbReference type="Gene3D" id="1.20.1250.20">
    <property type="entry name" value="MFS general substrate transporter like domains"/>
    <property type="match status" value="2"/>
</dbReference>
<keyword evidence="8" id="KW-1185">Reference proteome</keyword>
<feature type="transmembrane region" description="Helical" evidence="5">
    <location>
        <begin position="76"/>
        <end position="100"/>
    </location>
</feature>
<evidence type="ECO:0000256" key="5">
    <source>
        <dbReference type="SAM" id="Phobius"/>
    </source>
</evidence>